<dbReference type="InterPro" id="IPR052114">
    <property type="entry name" value="ER_autophagy_membrane_reg"/>
</dbReference>
<keyword evidence="8" id="KW-1185">Reference proteome</keyword>
<accession>A0AA38HTM4</accession>
<evidence type="ECO:0000313" key="8">
    <source>
        <dbReference type="Proteomes" id="UP001168821"/>
    </source>
</evidence>
<sequence length="199" mass="23280">MTDQEAQIRKLKHALEHWKEIVLLGKKVFIWDKQWHPTALVGGSTILFTFLWLLDPSILTVVSVFGLVLTVCDYMIPTIASSFFKPEKWTSRKEQEFEELCTSIVLYKAKIELAWGRYYRMKNTNRKMYFGLTIVFLSLLAYIGCSFNNLFIAYVLVTLLMLFPGMEHKGMIRRCSEQIHNFVTELLRQGKSKLPEKKD</sequence>
<evidence type="ECO:0000259" key="6">
    <source>
        <dbReference type="Pfam" id="PF24456"/>
    </source>
</evidence>
<dbReference type="GO" id="GO:0016020">
    <property type="term" value="C:membrane"/>
    <property type="evidence" value="ECO:0007669"/>
    <property type="project" value="UniProtKB-SubCell"/>
</dbReference>
<feature type="transmembrane region" description="Helical" evidence="5">
    <location>
        <begin position="35"/>
        <end position="54"/>
    </location>
</feature>
<dbReference type="Pfam" id="PF24456">
    <property type="entry name" value="RHD_RETREG1-3"/>
    <property type="match status" value="1"/>
</dbReference>
<proteinExistence type="predicted"/>
<dbReference type="PANTHER" id="PTHR20952">
    <property type="entry name" value="ADP-RIBOSYLATION-LIKE FACTOR 6-INTERACTING PROTEIN"/>
    <property type="match status" value="1"/>
</dbReference>
<protein>
    <recommendedName>
        <fullName evidence="6">RETREG1-3/ARL6IP-like N-terminal reticulon-homology domain-containing protein</fullName>
    </recommendedName>
</protein>
<evidence type="ECO:0000256" key="2">
    <source>
        <dbReference type="ARBA" id="ARBA00022692"/>
    </source>
</evidence>
<evidence type="ECO:0000313" key="7">
    <source>
        <dbReference type="EMBL" id="KAJ3642896.1"/>
    </source>
</evidence>
<evidence type="ECO:0000256" key="1">
    <source>
        <dbReference type="ARBA" id="ARBA00004141"/>
    </source>
</evidence>
<reference evidence="7" key="1">
    <citation type="journal article" date="2023" name="G3 (Bethesda)">
        <title>Whole genome assemblies of Zophobas morio and Tenebrio molitor.</title>
        <authorList>
            <person name="Kaur S."/>
            <person name="Stinson S.A."/>
            <person name="diCenzo G.C."/>
        </authorList>
    </citation>
    <scope>NUCLEOTIDE SEQUENCE</scope>
    <source>
        <strain evidence="7">QUZm001</strain>
    </source>
</reference>
<dbReference type="Proteomes" id="UP001168821">
    <property type="component" value="Unassembled WGS sequence"/>
</dbReference>
<comment type="caution">
    <text evidence="7">The sequence shown here is derived from an EMBL/GenBank/DDBJ whole genome shotgun (WGS) entry which is preliminary data.</text>
</comment>
<organism evidence="7 8">
    <name type="scientific">Zophobas morio</name>
    <dbReference type="NCBI Taxonomy" id="2755281"/>
    <lineage>
        <taxon>Eukaryota</taxon>
        <taxon>Metazoa</taxon>
        <taxon>Ecdysozoa</taxon>
        <taxon>Arthropoda</taxon>
        <taxon>Hexapoda</taxon>
        <taxon>Insecta</taxon>
        <taxon>Pterygota</taxon>
        <taxon>Neoptera</taxon>
        <taxon>Endopterygota</taxon>
        <taxon>Coleoptera</taxon>
        <taxon>Polyphaga</taxon>
        <taxon>Cucujiformia</taxon>
        <taxon>Tenebrionidae</taxon>
        <taxon>Zophobas</taxon>
    </lineage>
</organism>
<evidence type="ECO:0000256" key="4">
    <source>
        <dbReference type="ARBA" id="ARBA00023136"/>
    </source>
</evidence>
<dbReference type="InterPro" id="IPR057282">
    <property type="entry name" value="RETREG1-3-like_RHD"/>
</dbReference>
<name>A0AA38HTM4_9CUCU</name>
<dbReference type="GO" id="GO:0005783">
    <property type="term" value="C:endoplasmic reticulum"/>
    <property type="evidence" value="ECO:0007669"/>
    <property type="project" value="UniProtKB-ARBA"/>
</dbReference>
<dbReference type="EMBL" id="JALNTZ010000008">
    <property type="protein sequence ID" value="KAJ3642896.1"/>
    <property type="molecule type" value="Genomic_DNA"/>
</dbReference>
<keyword evidence="3 5" id="KW-1133">Transmembrane helix</keyword>
<dbReference type="AlphaFoldDB" id="A0AA38HTM4"/>
<feature type="domain" description="RETREG1-3/ARL6IP-like N-terminal reticulon-homology" evidence="6">
    <location>
        <begin position="18"/>
        <end position="185"/>
    </location>
</feature>
<evidence type="ECO:0000256" key="5">
    <source>
        <dbReference type="SAM" id="Phobius"/>
    </source>
</evidence>
<gene>
    <name evidence="7" type="ORF">Zmor_025644</name>
</gene>
<dbReference type="PANTHER" id="PTHR20952:SF0">
    <property type="entry name" value="ADP-RIBOSYLATION FACTOR-LIKE PROTEIN 6-INTERACTING PROTEIN 1"/>
    <property type="match status" value="1"/>
</dbReference>
<comment type="subcellular location">
    <subcellularLocation>
        <location evidence="1">Membrane</location>
        <topology evidence="1">Multi-pass membrane protein</topology>
    </subcellularLocation>
</comment>
<keyword evidence="2 5" id="KW-0812">Transmembrane</keyword>
<evidence type="ECO:0000256" key="3">
    <source>
        <dbReference type="ARBA" id="ARBA00022989"/>
    </source>
</evidence>
<feature type="transmembrane region" description="Helical" evidence="5">
    <location>
        <begin position="60"/>
        <end position="84"/>
    </location>
</feature>
<feature type="transmembrane region" description="Helical" evidence="5">
    <location>
        <begin position="128"/>
        <end position="144"/>
    </location>
</feature>
<keyword evidence="4 5" id="KW-0472">Membrane</keyword>